<keyword evidence="5" id="KW-1185">Reference proteome</keyword>
<dbReference type="RefSeq" id="WP_152841556.1">
    <property type="nucleotide sequence ID" value="NZ_WHUG01000021.1"/>
</dbReference>
<dbReference type="Proteomes" id="UP000440498">
    <property type="component" value="Unassembled WGS sequence"/>
</dbReference>
<dbReference type="Pfam" id="PF13205">
    <property type="entry name" value="Big_5"/>
    <property type="match status" value="1"/>
</dbReference>
<accession>A0A6A7NDK1</accession>
<evidence type="ECO:0000259" key="3">
    <source>
        <dbReference type="Pfam" id="PF13946"/>
    </source>
</evidence>
<dbReference type="AlphaFoldDB" id="A0A6A7NDK1"/>
<dbReference type="InterPro" id="IPR025282">
    <property type="entry name" value="DUF4214"/>
</dbReference>
<dbReference type="Gene3D" id="1.10.3130.20">
    <property type="entry name" value="Phycobilisome linker domain"/>
    <property type="match status" value="1"/>
</dbReference>
<evidence type="ECO:0000256" key="1">
    <source>
        <dbReference type="ARBA" id="ARBA00022729"/>
    </source>
</evidence>
<dbReference type="EMBL" id="WHUG01000021">
    <property type="protein sequence ID" value="MQA42457.1"/>
    <property type="molecule type" value="Genomic_DNA"/>
</dbReference>
<protein>
    <submittedName>
        <fullName evidence="4">DUF4214 domain-containing protein</fullName>
    </submittedName>
</protein>
<reference evidence="4 5" key="1">
    <citation type="submission" date="2019-10" db="EMBL/GenBank/DDBJ databases">
        <title>Two novel species isolated from a subtropical stream in China.</title>
        <authorList>
            <person name="Lu H."/>
        </authorList>
    </citation>
    <scope>NUCLEOTIDE SEQUENCE [LARGE SCALE GENOMIC DNA]</scope>
    <source>
        <strain evidence="4 5">FT29W</strain>
    </source>
</reference>
<comment type="caution">
    <text evidence="4">The sequence shown here is derived from an EMBL/GenBank/DDBJ whole genome shotgun (WGS) entry which is preliminary data.</text>
</comment>
<organism evidence="4 5">
    <name type="scientific">Rugamonas aquatica</name>
    <dbReference type="NCBI Taxonomy" id="2743357"/>
    <lineage>
        <taxon>Bacteria</taxon>
        <taxon>Pseudomonadati</taxon>
        <taxon>Pseudomonadota</taxon>
        <taxon>Betaproteobacteria</taxon>
        <taxon>Burkholderiales</taxon>
        <taxon>Oxalobacteraceae</taxon>
        <taxon>Telluria group</taxon>
        <taxon>Rugamonas</taxon>
    </lineage>
</organism>
<dbReference type="Gene3D" id="2.60.120.380">
    <property type="match status" value="2"/>
</dbReference>
<dbReference type="InterPro" id="IPR032812">
    <property type="entry name" value="SbsA_Ig"/>
</dbReference>
<evidence type="ECO:0000313" key="5">
    <source>
        <dbReference type="Proteomes" id="UP000440498"/>
    </source>
</evidence>
<dbReference type="InterPro" id="IPR038255">
    <property type="entry name" value="PBS_linker_sf"/>
</dbReference>
<feature type="domain" description="SbsA Ig-like" evidence="2">
    <location>
        <begin position="257"/>
        <end position="339"/>
    </location>
</feature>
<name>A0A6A7NDK1_9BURK</name>
<evidence type="ECO:0000259" key="2">
    <source>
        <dbReference type="Pfam" id="PF13205"/>
    </source>
</evidence>
<dbReference type="Pfam" id="PF13946">
    <property type="entry name" value="DUF4214"/>
    <property type="match status" value="1"/>
</dbReference>
<feature type="domain" description="DUF4214" evidence="3">
    <location>
        <begin position="463"/>
        <end position="529"/>
    </location>
</feature>
<proteinExistence type="predicted"/>
<keyword evidence="1" id="KW-0732">Signal</keyword>
<gene>
    <name evidence="4" type="ORF">GEV02_30420</name>
</gene>
<evidence type="ECO:0000313" key="4">
    <source>
        <dbReference type="EMBL" id="MQA42457.1"/>
    </source>
</evidence>
<sequence length="546" mass="57200">MTILHDTSIDDDVGNQPDNATQLAIGASANGKLEVASDNDVYKVSVIAGQVYAFQLQHDGLPSQWPTLAVTDAQSRPLGLLAPGSVDGYKLYTATATGDIYLNVSEDRNYQPVGYTLSAVSLGADDYGNEQKSAGSVAIGSQAKGALSYAGDVDMLKVTLKQGTTYQFDLQAGDIGGLNPQYTYAFELYDAKGKYVASYDNSFSYKAIGTGDYFLSIKADQVDAAATGSYIVSTSAQDAPPQLAGPVAGGVVRLGLSDALSLDFDQKILAPDGSGITLTDAAGNEIPLTEILSVSGSHLTIDPLVHLAPGTRYTLDIAADAISNLNGTGYAGLHYSFTTVAAVATGTAGNDILIGKENGAAIHGRAGTDTVVYAGNAGNYDIVQRNGHAEIKPVNGSGGTDILDGVERLLFDDKTVALDIDGVGGKAYRLYQAAFNRAPDESGLGYWISNMDKGLSLQATAGYFVASEEFGRRYGANLSDADFVTQLYNNVLHRAPDAAGHAYWLHDLQIGVARGNVLANFSESPENQAALIQVIGNGFGYIPYSV</sequence>